<name>A0A1F7SLA3_9BACT</name>
<evidence type="ECO:0000313" key="2">
    <source>
        <dbReference type="EMBL" id="OGL54549.1"/>
    </source>
</evidence>
<gene>
    <name evidence="2" type="ORF">A3G31_10365</name>
</gene>
<dbReference type="Gene3D" id="2.30.110.10">
    <property type="entry name" value="Electron Transport, Fmn-binding Protein, Chain A"/>
    <property type="match status" value="1"/>
</dbReference>
<dbReference type="AlphaFoldDB" id="A0A1F7SLA3"/>
<sequence>MAKISAPKVTGGLKKAMEASGVRLKENLTSEKVEQAIIEYLDENNVLHLATVSKDSEPRATPIEYRNKGLTIYLFSEGGIKIINIKNNPKVSVSIASPYNRHKDYFGSRGLQIWGKAHVYTKKENPDVFRECLSVMQINENMLPSDFLFKVIKIEPDRGKYMDARKGFWSVTWVK</sequence>
<dbReference type="Proteomes" id="UP000178082">
    <property type="component" value="Unassembled WGS sequence"/>
</dbReference>
<dbReference type="SUPFAM" id="SSF50475">
    <property type="entry name" value="FMN-binding split barrel"/>
    <property type="match status" value="1"/>
</dbReference>
<accession>A0A1F7SLA3</accession>
<organism evidence="2 3">
    <name type="scientific">Candidatus Schekmanbacteria bacterium RIFCSPLOWO2_12_FULL_38_15</name>
    <dbReference type="NCBI Taxonomy" id="1817883"/>
    <lineage>
        <taxon>Bacteria</taxon>
        <taxon>Candidatus Schekmaniibacteriota</taxon>
    </lineage>
</organism>
<feature type="domain" description="Pyridoxamine 5'-phosphate oxidase N-terminal" evidence="1">
    <location>
        <begin position="34"/>
        <end position="162"/>
    </location>
</feature>
<evidence type="ECO:0000259" key="1">
    <source>
        <dbReference type="Pfam" id="PF01243"/>
    </source>
</evidence>
<dbReference type="Pfam" id="PF01243">
    <property type="entry name" value="PNPOx_N"/>
    <property type="match status" value="1"/>
</dbReference>
<proteinExistence type="predicted"/>
<comment type="caution">
    <text evidence="2">The sequence shown here is derived from an EMBL/GenBank/DDBJ whole genome shotgun (WGS) entry which is preliminary data.</text>
</comment>
<protein>
    <recommendedName>
        <fullName evidence="1">Pyridoxamine 5'-phosphate oxidase N-terminal domain-containing protein</fullName>
    </recommendedName>
</protein>
<dbReference type="STRING" id="1817883.A3G31_10365"/>
<dbReference type="InterPro" id="IPR011576">
    <property type="entry name" value="Pyridox_Oxase_N"/>
</dbReference>
<dbReference type="EMBL" id="MGDI01000011">
    <property type="protein sequence ID" value="OGL54549.1"/>
    <property type="molecule type" value="Genomic_DNA"/>
</dbReference>
<evidence type="ECO:0000313" key="3">
    <source>
        <dbReference type="Proteomes" id="UP000178082"/>
    </source>
</evidence>
<reference evidence="2 3" key="1">
    <citation type="journal article" date="2016" name="Nat. Commun.">
        <title>Thousands of microbial genomes shed light on interconnected biogeochemical processes in an aquifer system.</title>
        <authorList>
            <person name="Anantharaman K."/>
            <person name="Brown C.T."/>
            <person name="Hug L.A."/>
            <person name="Sharon I."/>
            <person name="Castelle C.J."/>
            <person name="Probst A.J."/>
            <person name="Thomas B.C."/>
            <person name="Singh A."/>
            <person name="Wilkins M.J."/>
            <person name="Karaoz U."/>
            <person name="Brodie E.L."/>
            <person name="Williams K.H."/>
            <person name="Hubbard S.S."/>
            <person name="Banfield J.F."/>
        </authorList>
    </citation>
    <scope>NUCLEOTIDE SEQUENCE [LARGE SCALE GENOMIC DNA]</scope>
</reference>
<dbReference type="InterPro" id="IPR012349">
    <property type="entry name" value="Split_barrel_FMN-bd"/>
</dbReference>